<evidence type="ECO:0000259" key="2">
    <source>
        <dbReference type="Pfam" id="PF12705"/>
    </source>
</evidence>
<keyword evidence="1" id="KW-0378">Hydrolase</keyword>
<name>A0A084WI57_ANOSI</name>
<keyword evidence="5" id="KW-1185">Reference proteome</keyword>
<keyword evidence="1" id="KW-0496">Mitochondrion</keyword>
<dbReference type="VEuPathDB" id="VectorBase:ASIC017931"/>
<evidence type="ECO:0000313" key="3">
    <source>
        <dbReference type="EMBL" id="KFB49901.1"/>
    </source>
</evidence>
<dbReference type="PANTHER" id="PTHR31340">
    <property type="entry name" value="MITOCHONDRIAL GENOME MAINTENANCE EXONUCLEASE 1"/>
    <property type="match status" value="1"/>
</dbReference>
<evidence type="ECO:0000313" key="5">
    <source>
        <dbReference type="Proteomes" id="UP000030765"/>
    </source>
</evidence>
<dbReference type="EC" id="3.1.-.-" evidence="1"/>
<dbReference type="Proteomes" id="UP000030765">
    <property type="component" value="Unassembled WGS sequence"/>
</dbReference>
<dbReference type="OMA" id="MNSSHLE"/>
<organism evidence="3">
    <name type="scientific">Anopheles sinensis</name>
    <name type="common">Mosquito</name>
    <dbReference type="NCBI Taxonomy" id="74873"/>
    <lineage>
        <taxon>Eukaryota</taxon>
        <taxon>Metazoa</taxon>
        <taxon>Ecdysozoa</taxon>
        <taxon>Arthropoda</taxon>
        <taxon>Hexapoda</taxon>
        <taxon>Insecta</taxon>
        <taxon>Pterygota</taxon>
        <taxon>Neoptera</taxon>
        <taxon>Endopterygota</taxon>
        <taxon>Diptera</taxon>
        <taxon>Nematocera</taxon>
        <taxon>Culicoidea</taxon>
        <taxon>Culicidae</taxon>
        <taxon>Anophelinae</taxon>
        <taxon>Anopheles</taxon>
    </lineage>
</organism>
<keyword evidence="1" id="KW-0540">Nuclease</keyword>
<dbReference type="GO" id="GO:0043504">
    <property type="term" value="P:mitochondrial DNA repair"/>
    <property type="evidence" value="ECO:0007669"/>
    <property type="project" value="UniProtKB-UniRule"/>
</dbReference>
<comment type="function">
    <text evidence="1">Metal-dependent single-stranded DNA (ssDNA) exonuclease involved in mitochondrial genome maintenance.</text>
</comment>
<dbReference type="EMBL" id="ATLV01023914">
    <property type="status" value="NOT_ANNOTATED_CDS"/>
    <property type="molecule type" value="Genomic_DNA"/>
</dbReference>
<dbReference type="HAMAP" id="MF_03030">
    <property type="entry name" value="MGME1"/>
    <property type="match status" value="1"/>
</dbReference>
<proteinExistence type="inferred from homology"/>
<dbReference type="EMBL" id="KE525347">
    <property type="protein sequence ID" value="KFB49901.1"/>
    <property type="molecule type" value="Genomic_DNA"/>
</dbReference>
<protein>
    <recommendedName>
        <fullName evidence="1">Mitochondrial genome maintenance exonuclease 1</fullName>
        <ecNumber evidence="1">3.1.-.-</ecNumber>
    </recommendedName>
</protein>
<evidence type="ECO:0000256" key="1">
    <source>
        <dbReference type="HAMAP-Rule" id="MF_03030"/>
    </source>
</evidence>
<reference evidence="3 5" key="1">
    <citation type="journal article" date="2014" name="BMC Genomics">
        <title>Genome sequence of Anopheles sinensis provides insight into genetics basis of mosquito competence for malaria parasites.</title>
        <authorList>
            <person name="Zhou D."/>
            <person name="Zhang D."/>
            <person name="Ding G."/>
            <person name="Shi L."/>
            <person name="Hou Q."/>
            <person name="Ye Y."/>
            <person name="Xu Y."/>
            <person name="Zhou H."/>
            <person name="Xiong C."/>
            <person name="Li S."/>
            <person name="Yu J."/>
            <person name="Hong S."/>
            <person name="Yu X."/>
            <person name="Zou P."/>
            <person name="Chen C."/>
            <person name="Chang X."/>
            <person name="Wang W."/>
            <person name="Lv Y."/>
            <person name="Sun Y."/>
            <person name="Ma L."/>
            <person name="Shen B."/>
            <person name="Zhu C."/>
        </authorList>
    </citation>
    <scope>NUCLEOTIDE SEQUENCE [LARGE SCALE GENOMIC DNA]</scope>
</reference>
<gene>
    <name evidence="3" type="ORF">ZHAS_00017931</name>
</gene>
<dbReference type="EnsemblMetazoa" id="ASIC017931-RA">
    <property type="protein sequence ID" value="ASIC017931-PA"/>
    <property type="gene ID" value="ASIC017931"/>
</dbReference>
<sequence length="285" mass="32207">MFWLSKNVSRLQAQKVSDAVGTAEPILQSSGLLTPFSDKELKAITKFPIIPTQKGLIEKGWPVHEKNESNEYKSPSVNRVLSATMPEASRQALLRWKMGKIAELGEEGFQKLQKDIFERGSNLHSTLETWLSGSDPSDDMIGRSGTLWKSIQGALNDVERPAKIVERKLYHPYLHYNGVVDCITAIRGQPHIIEWKTSDNPKASVAATYDAPIQLCAYLGALQASNEWTEGKLQNGAIFVAYTDGKPAHVHLLSASDMRRYWQLWLQRLQEYWIRYRDGTLPEPI</sequence>
<dbReference type="Gene3D" id="3.90.320.10">
    <property type="match status" value="1"/>
</dbReference>
<feature type="domain" description="PD-(D/E)XK endonuclease-like" evidence="2">
    <location>
        <begin position="177"/>
        <end position="280"/>
    </location>
</feature>
<keyword evidence="1" id="KW-0269">Exonuclease</keyword>
<dbReference type="PANTHER" id="PTHR31340:SF5">
    <property type="entry name" value="MITOCHONDRIAL GENOME MAINTENANCE EXONUCLEASE 1"/>
    <property type="match status" value="1"/>
</dbReference>
<dbReference type="InterPro" id="IPR038726">
    <property type="entry name" value="PDDEXK_AddAB-type"/>
</dbReference>
<dbReference type="GO" id="GO:0006264">
    <property type="term" value="P:mitochondrial DNA replication"/>
    <property type="evidence" value="ECO:0007669"/>
    <property type="project" value="TreeGrafter"/>
</dbReference>
<accession>A0A084WI57</accession>
<dbReference type="InterPro" id="IPR011604">
    <property type="entry name" value="PDDEXK-like_dom_sf"/>
</dbReference>
<comment type="similarity">
    <text evidence="1">Belongs to the MGME1 family.</text>
</comment>
<evidence type="ECO:0000313" key="4">
    <source>
        <dbReference type="EnsemblMetazoa" id="ASIC017931-PA"/>
    </source>
</evidence>
<feature type="active site" evidence="1">
    <location>
        <position position="196"/>
    </location>
</feature>
<dbReference type="Pfam" id="PF12705">
    <property type="entry name" value="PDDEXK_1"/>
    <property type="match status" value="1"/>
</dbReference>
<dbReference type="GO" id="GO:0005739">
    <property type="term" value="C:mitochondrion"/>
    <property type="evidence" value="ECO:0007669"/>
    <property type="project" value="UniProtKB-SubCell"/>
</dbReference>
<dbReference type="GO" id="GO:0008297">
    <property type="term" value="F:single-stranded DNA exodeoxyribonuclease activity"/>
    <property type="evidence" value="ECO:0007669"/>
    <property type="project" value="UniProtKB-UniRule"/>
</dbReference>
<feature type="active site" evidence="1">
    <location>
        <position position="181"/>
    </location>
</feature>
<dbReference type="AlphaFoldDB" id="A0A084WI57"/>
<dbReference type="STRING" id="74873.A0A084WI57"/>
<reference evidence="4" key="2">
    <citation type="submission" date="2020-05" db="UniProtKB">
        <authorList>
            <consortium name="EnsemblMetazoa"/>
        </authorList>
    </citation>
    <scope>IDENTIFICATION</scope>
</reference>
<feature type="active site" evidence="1">
    <location>
        <position position="194"/>
    </location>
</feature>
<comment type="subcellular location">
    <subcellularLocation>
        <location evidence="1">Mitochondrion</location>
    </subcellularLocation>
</comment>
<dbReference type="OrthoDB" id="5777131at2759"/>